<dbReference type="KEGG" id="bvs:BARVI_01475"/>
<dbReference type="AlphaFoldDB" id="W0EQD8"/>
<reference evidence="2 3" key="1">
    <citation type="submission" date="2013-12" db="EMBL/GenBank/DDBJ databases">
        <authorList>
            <consortium name="DOE Joint Genome Institute"/>
            <person name="Eisen J."/>
            <person name="Huntemann M."/>
            <person name="Han J."/>
            <person name="Chen A."/>
            <person name="Kyrpides N."/>
            <person name="Mavromatis K."/>
            <person name="Markowitz V."/>
            <person name="Palaniappan K."/>
            <person name="Ivanova N."/>
            <person name="Schaumberg A."/>
            <person name="Pati A."/>
            <person name="Liolios K."/>
            <person name="Nordberg H.P."/>
            <person name="Cantor M.N."/>
            <person name="Hua S.X."/>
            <person name="Woyke T."/>
        </authorList>
    </citation>
    <scope>NUCLEOTIDE SEQUENCE [LARGE SCALE GENOMIC DNA]</scope>
    <source>
        <strain evidence="3">DSM 18177</strain>
    </source>
</reference>
<dbReference type="STRING" id="880074.BARVI_01475"/>
<feature type="region of interest" description="Disordered" evidence="1">
    <location>
        <begin position="16"/>
        <end position="42"/>
    </location>
</feature>
<sequence length="91" mass="10908">MSFLLLVTNIVKGERRGKRKTKFSKFDPAEPNPIFSKYSERRAPRQTENKVFKFDMAELNHSCYKYNKEAESRYEIFMKIPPYNPIGKDYF</sequence>
<evidence type="ECO:0000313" key="3">
    <source>
        <dbReference type="Proteomes" id="UP000018901"/>
    </source>
</evidence>
<evidence type="ECO:0000256" key="1">
    <source>
        <dbReference type="SAM" id="MobiDB-lite"/>
    </source>
</evidence>
<dbReference type="HOGENOM" id="CLU_2421019_0_0_10"/>
<proteinExistence type="predicted"/>
<name>W0EQD8_9BACT</name>
<protein>
    <submittedName>
        <fullName evidence="2">Uncharacterized protein</fullName>
    </submittedName>
</protein>
<evidence type="ECO:0000313" key="2">
    <source>
        <dbReference type="EMBL" id="AHF11733.1"/>
    </source>
</evidence>
<dbReference type="EMBL" id="CP007034">
    <property type="protein sequence ID" value="AHF11733.1"/>
    <property type="molecule type" value="Genomic_DNA"/>
</dbReference>
<organism evidence="2 3">
    <name type="scientific">Barnesiella viscericola DSM 18177</name>
    <dbReference type="NCBI Taxonomy" id="880074"/>
    <lineage>
        <taxon>Bacteria</taxon>
        <taxon>Pseudomonadati</taxon>
        <taxon>Bacteroidota</taxon>
        <taxon>Bacteroidia</taxon>
        <taxon>Bacteroidales</taxon>
        <taxon>Barnesiellaceae</taxon>
        <taxon>Barnesiella</taxon>
    </lineage>
</organism>
<gene>
    <name evidence="2" type="ORF">BARVI_01475</name>
</gene>
<keyword evidence="3" id="KW-1185">Reference proteome</keyword>
<accession>W0EQD8</accession>
<dbReference type="Proteomes" id="UP000018901">
    <property type="component" value="Chromosome"/>
</dbReference>